<dbReference type="AlphaFoldDB" id="A0A828PZI8"/>
<sequence>MKRSFYHFFIILAVSLIHLGVAYSISRFSWDKNLALFGGLKNLHMIEVNLGVEESLTVNTPLKPKIVEPPEEFLNTTVKDVTQSNLAPKLAVPKKKPPSKEVKKAPEKIMKKHETKKDVSPINKSSRTQQPIQQGNPNGINGSKSTYGNAKVDASLGAGYGNAMRGRCSDISDESDDVGSVKLKVTIGANGKAINVEILSSSGIKRLDNQASRMATGHTYQPAKINGNTIVGSVTFNIHFKCGAAA</sequence>
<dbReference type="SUPFAM" id="SSF74653">
    <property type="entry name" value="TolA/TonB C-terminal domain"/>
    <property type="match status" value="1"/>
</dbReference>
<evidence type="ECO:0000256" key="3">
    <source>
        <dbReference type="ARBA" id="ARBA00022989"/>
    </source>
</evidence>
<dbReference type="Proteomes" id="UP000005341">
    <property type="component" value="Unassembled WGS sequence"/>
</dbReference>
<name>A0A828PZI8_ACTPL</name>
<feature type="region of interest" description="Disordered" evidence="5">
    <location>
        <begin position="85"/>
        <end position="147"/>
    </location>
</feature>
<reference evidence="7 8" key="1">
    <citation type="journal article" date="2010" name="J. Bacteriol.">
        <title>Comparative genomic characterization of Actinobacillus pleuropneumoniae.</title>
        <authorList>
            <person name="Xu Z."/>
            <person name="Chen X."/>
            <person name="Li L."/>
            <person name="Li T."/>
            <person name="Wang S."/>
            <person name="Chen H."/>
            <person name="Zhou R."/>
        </authorList>
    </citation>
    <scope>NUCLEOTIDE SEQUENCE [LARGE SCALE GENOMIC DNA]</scope>
    <source>
        <strain evidence="7 8">Femo</strain>
    </source>
</reference>
<evidence type="ECO:0000256" key="2">
    <source>
        <dbReference type="ARBA" id="ARBA00022692"/>
    </source>
</evidence>
<keyword evidence="3" id="KW-1133">Transmembrane helix</keyword>
<comment type="caution">
    <text evidence="7">The sequence shown here is derived from an EMBL/GenBank/DDBJ whole genome shotgun (WGS) entry which is preliminary data.</text>
</comment>
<keyword evidence="4" id="KW-0472">Membrane</keyword>
<dbReference type="Gene3D" id="3.30.1150.10">
    <property type="match status" value="1"/>
</dbReference>
<dbReference type="EMBL" id="ADOG01000033">
    <property type="protein sequence ID" value="EFM91356.1"/>
    <property type="molecule type" value="Genomic_DNA"/>
</dbReference>
<evidence type="ECO:0000256" key="5">
    <source>
        <dbReference type="SAM" id="MobiDB-lite"/>
    </source>
</evidence>
<comment type="subcellular location">
    <subcellularLocation>
        <location evidence="1">Membrane</location>
        <topology evidence="1">Single-pass membrane protein</topology>
    </subcellularLocation>
</comment>
<dbReference type="Pfam" id="PF03544">
    <property type="entry name" value="TonB_C"/>
    <property type="match status" value="1"/>
</dbReference>
<organism evidence="7 8">
    <name type="scientific">Actinobacillus pleuropneumoniae serovar 6 str. Femo</name>
    <dbReference type="NCBI Taxonomy" id="754256"/>
    <lineage>
        <taxon>Bacteria</taxon>
        <taxon>Pseudomonadati</taxon>
        <taxon>Pseudomonadota</taxon>
        <taxon>Gammaproteobacteria</taxon>
        <taxon>Pasteurellales</taxon>
        <taxon>Pasteurellaceae</taxon>
        <taxon>Actinobacillus</taxon>
    </lineage>
</organism>
<keyword evidence="2" id="KW-0812">Transmembrane</keyword>
<dbReference type="PROSITE" id="PS52015">
    <property type="entry name" value="TONB_CTD"/>
    <property type="match status" value="1"/>
</dbReference>
<protein>
    <recommendedName>
        <fullName evidence="6">TonB C-terminal domain-containing protein</fullName>
    </recommendedName>
</protein>
<proteinExistence type="predicted"/>
<dbReference type="InterPro" id="IPR037682">
    <property type="entry name" value="TonB_C"/>
</dbReference>
<feature type="compositionally biased region" description="Basic and acidic residues" evidence="5">
    <location>
        <begin position="98"/>
        <end position="109"/>
    </location>
</feature>
<feature type="compositionally biased region" description="Polar residues" evidence="5">
    <location>
        <begin position="122"/>
        <end position="147"/>
    </location>
</feature>
<feature type="domain" description="TonB C-terminal" evidence="6">
    <location>
        <begin position="153"/>
        <end position="246"/>
    </location>
</feature>
<dbReference type="GO" id="GO:0016020">
    <property type="term" value="C:membrane"/>
    <property type="evidence" value="ECO:0007669"/>
    <property type="project" value="UniProtKB-SubCell"/>
</dbReference>
<evidence type="ECO:0000259" key="6">
    <source>
        <dbReference type="PROSITE" id="PS52015"/>
    </source>
</evidence>
<evidence type="ECO:0000256" key="4">
    <source>
        <dbReference type="ARBA" id="ARBA00023136"/>
    </source>
</evidence>
<evidence type="ECO:0000313" key="8">
    <source>
        <dbReference type="Proteomes" id="UP000005341"/>
    </source>
</evidence>
<dbReference type="NCBIfam" id="TIGR01352">
    <property type="entry name" value="tonB_Cterm"/>
    <property type="match status" value="1"/>
</dbReference>
<gene>
    <name evidence="7" type="ORF">appser6_17280</name>
</gene>
<evidence type="ECO:0000256" key="1">
    <source>
        <dbReference type="ARBA" id="ARBA00004167"/>
    </source>
</evidence>
<accession>A0A828PZI8</accession>
<dbReference type="RefSeq" id="WP_005608945.1">
    <property type="nucleotide sequence ID" value="NZ_ADOG01000033.1"/>
</dbReference>
<dbReference type="InterPro" id="IPR006260">
    <property type="entry name" value="TonB/TolA_C"/>
</dbReference>
<evidence type="ECO:0000313" key="7">
    <source>
        <dbReference type="EMBL" id="EFM91356.1"/>
    </source>
</evidence>
<dbReference type="GO" id="GO:0055085">
    <property type="term" value="P:transmembrane transport"/>
    <property type="evidence" value="ECO:0007669"/>
    <property type="project" value="InterPro"/>
</dbReference>